<keyword evidence="1" id="KW-0479">Metal-binding</keyword>
<keyword evidence="3 5" id="KW-0863">Zinc-finger</keyword>
<evidence type="ECO:0000259" key="6">
    <source>
        <dbReference type="PROSITE" id="PS50157"/>
    </source>
</evidence>
<feature type="domain" description="C2H2-type" evidence="6">
    <location>
        <begin position="43"/>
        <end position="67"/>
    </location>
</feature>
<dbReference type="InterPro" id="IPR036236">
    <property type="entry name" value="Znf_C2H2_sf"/>
</dbReference>
<dbReference type="EMBL" id="MPUH01000037">
    <property type="protein sequence ID" value="OMJ93784.1"/>
    <property type="molecule type" value="Genomic_DNA"/>
</dbReference>
<accession>A0A1R2CXP9</accession>
<sequence>MENTNNTTEEFLKCSYANCGKLLSSKYNLKRHIESCHLGSRPYECHICYKRFSSKQNKREHVRLEHSYSCDPNDVTSSVSEVKGTTMEIPKLSTLLYNSADPDIRPFTKIQRVYLYADLFDKVDLPILSEDRQSECKLPYHS</sequence>
<dbReference type="PROSITE" id="PS50157">
    <property type="entry name" value="ZINC_FINGER_C2H2_2"/>
    <property type="match status" value="2"/>
</dbReference>
<evidence type="ECO:0000256" key="5">
    <source>
        <dbReference type="PROSITE-ProRule" id="PRU00042"/>
    </source>
</evidence>
<protein>
    <recommendedName>
        <fullName evidence="6">C2H2-type domain-containing protein</fullName>
    </recommendedName>
</protein>
<proteinExistence type="predicted"/>
<dbReference type="PROSITE" id="PS00028">
    <property type="entry name" value="ZINC_FINGER_C2H2_1"/>
    <property type="match status" value="2"/>
</dbReference>
<dbReference type="SMART" id="SM00355">
    <property type="entry name" value="ZnF_C2H2"/>
    <property type="match status" value="2"/>
</dbReference>
<keyword evidence="2" id="KW-0677">Repeat</keyword>
<dbReference type="PANTHER" id="PTHR19818:SF139">
    <property type="entry name" value="PAIR-RULE PROTEIN ODD-PAIRED"/>
    <property type="match status" value="1"/>
</dbReference>
<comment type="caution">
    <text evidence="7">The sequence shown here is derived from an EMBL/GenBank/DDBJ whole genome shotgun (WGS) entry which is preliminary data.</text>
</comment>
<dbReference type="GO" id="GO:0000981">
    <property type="term" value="F:DNA-binding transcription factor activity, RNA polymerase II-specific"/>
    <property type="evidence" value="ECO:0007669"/>
    <property type="project" value="TreeGrafter"/>
</dbReference>
<gene>
    <name evidence="7" type="ORF">SteCoe_3233</name>
</gene>
<dbReference type="SUPFAM" id="SSF57667">
    <property type="entry name" value="beta-beta-alpha zinc fingers"/>
    <property type="match status" value="1"/>
</dbReference>
<keyword evidence="8" id="KW-1185">Reference proteome</keyword>
<dbReference type="GO" id="GO:0045944">
    <property type="term" value="P:positive regulation of transcription by RNA polymerase II"/>
    <property type="evidence" value="ECO:0007669"/>
    <property type="project" value="UniProtKB-ARBA"/>
</dbReference>
<organism evidence="7 8">
    <name type="scientific">Stentor coeruleus</name>
    <dbReference type="NCBI Taxonomy" id="5963"/>
    <lineage>
        <taxon>Eukaryota</taxon>
        <taxon>Sar</taxon>
        <taxon>Alveolata</taxon>
        <taxon>Ciliophora</taxon>
        <taxon>Postciliodesmatophora</taxon>
        <taxon>Heterotrichea</taxon>
        <taxon>Heterotrichida</taxon>
        <taxon>Stentoridae</taxon>
        <taxon>Stentor</taxon>
    </lineage>
</organism>
<dbReference type="GO" id="GO:0005634">
    <property type="term" value="C:nucleus"/>
    <property type="evidence" value="ECO:0007669"/>
    <property type="project" value="UniProtKB-ARBA"/>
</dbReference>
<feature type="domain" description="C2H2-type" evidence="6">
    <location>
        <begin position="12"/>
        <end position="42"/>
    </location>
</feature>
<dbReference type="AlphaFoldDB" id="A0A1R2CXP9"/>
<evidence type="ECO:0000256" key="3">
    <source>
        <dbReference type="ARBA" id="ARBA00022771"/>
    </source>
</evidence>
<name>A0A1R2CXP9_9CILI</name>
<evidence type="ECO:0000256" key="4">
    <source>
        <dbReference type="ARBA" id="ARBA00022833"/>
    </source>
</evidence>
<dbReference type="Proteomes" id="UP000187209">
    <property type="component" value="Unassembled WGS sequence"/>
</dbReference>
<evidence type="ECO:0000256" key="1">
    <source>
        <dbReference type="ARBA" id="ARBA00022723"/>
    </source>
</evidence>
<dbReference type="Pfam" id="PF00096">
    <property type="entry name" value="zf-C2H2"/>
    <property type="match status" value="1"/>
</dbReference>
<dbReference type="InterPro" id="IPR050329">
    <property type="entry name" value="GLI_C2H2-zinc-finger"/>
</dbReference>
<reference evidence="7 8" key="1">
    <citation type="submission" date="2016-11" db="EMBL/GenBank/DDBJ databases">
        <title>The macronuclear genome of Stentor coeruleus: a giant cell with tiny introns.</title>
        <authorList>
            <person name="Slabodnick M."/>
            <person name="Ruby J.G."/>
            <person name="Reiff S.B."/>
            <person name="Swart E.C."/>
            <person name="Gosai S."/>
            <person name="Prabakaran S."/>
            <person name="Witkowska E."/>
            <person name="Larue G.E."/>
            <person name="Fisher S."/>
            <person name="Freeman R.M."/>
            <person name="Gunawardena J."/>
            <person name="Chu W."/>
            <person name="Stover N.A."/>
            <person name="Gregory B.D."/>
            <person name="Nowacki M."/>
            <person name="Derisi J."/>
            <person name="Roy S.W."/>
            <person name="Marshall W.F."/>
            <person name="Sood P."/>
        </authorList>
    </citation>
    <scope>NUCLEOTIDE SEQUENCE [LARGE SCALE GENOMIC DNA]</scope>
    <source>
        <strain evidence="7">WM001</strain>
    </source>
</reference>
<evidence type="ECO:0000256" key="2">
    <source>
        <dbReference type="ARBA" id="ARBA00022737"/>
    </source>
</evidence>
<evidence type="ECO:0000313" key="8">
    <source>
        <dbReference type="Proteomes" id="UP000187209"/>
    </source>
</evidence>
<dbReference type="PANTHER" id="PTHR19818">
    <property type="entry name" value="ZINC FINGER PROTEIN ZIC AND GLI"/>
    <property type="match status" value="1"/>
</dbReference>
<dbReference type="GO" id="GO:0000978">
    <property type="term" value="F:RNA polymerase II cis-regulatory region sequence-specific DNA binding"/>
    <property type="evidence" value="ECO:0007669"/>
    <property type="project" value="TreeGrafter"/>
</dbReference>
<keyword evidence="4" id="KW-0862">Zinc</keyword>
<dbReference type="InterPro" id="IPR013087">
    <property type="entry name" value="Znf_C2H2_type"/>
</dbReference>
<dbReference type="Gene3D" id="3.30.160.60">
    <property type="entry name" value="Classic Zinc Finger"/>
    <property type="match status" value="2"/>
</dbReference>
<evidence type="ECO:0000313" key="7">
    <source>
        <dbReference type="EMBL" id="OMJ93784.1"/>
    </source>
</evidence>
<dbReference type="GO" id="GO:0008270">
    <property type="term" value="F:zinc ion binding"/>
    <property type="evidence" value="ECO:0007669"/>
    <property type="project" value="UniProtKB-KW"/>
</dbReference>
<dbReference type="OrthoDB" id="8630045at2759"/>